<evidence type="ECO:0000256" key="4">
    <source>
        <dbReference type="ARBA" id="ARBA00023136"/>
    </source>
</evidence>
<comment type="caution">
    <text evidence="7">The sequence shown here is derived from an EMBL/GenBank/DDBJ whole genome shotgun (WGS) entry which is preliminary data.</text>
</comment>
<protein>
    <recommendedName>
        <fullName evidence="9">Amino acid transporter</fullName>
    </recommendedName>
</protein>
<reference evidence="7 8" key="1">
    <citation type="submission" date="2024-02" db="EMBL/GenBank/DDBJ databases">
        <title>A draft genome for the cacao thread blight pathogen Marasmius crinis-equi.</title>
        <authorList>
            <person name="Cohen S.P."/>
            <person name="Baruah I.K."/>
            <person name="Amoako-Attah I."/>
            <person name="Bukari Y."/>
            <person name="Meinhardt L.W."/>
            <person name="Bailey B.A."/>
        </authorList>
    </citation>
    <scope>NUCLEOTIDE SEQUENCE [LARGE SCALE GENOMIC DNA]</scope>
    <source>
        <strain evidence="7 8">GH-76</strain>
    </source>
</reference>
<feature type="transmembrane region" description="Helical" evidence="6">
    <location>
        <begin position="395"/>
        <end position="423"/>
    </location>
</feature>
<evidence type="ECO:0000313" key="8">
    <source>
        <dbReference type="Proteomes" id="UP001465976"/>
    </source>
</evidence>
<comment type="subcellular location">
    <subcellularLocation>
        <location evidence="1">Membrane</location>
        <topology evidence="1">Multi-pass membrane protein</topology>
    </subcellularLocation>
</comment>
<feature type="transmembrane region" description="Helical" evidence="6">
    <location>
        <begin position="470"/>
        <end position="492"/>
    </location>
</feature>
<dbReference type="PANTHER" id="PTHR11785:SF498">
    <property type="entry name" value="HIGH-AFFINITY METHIONINE PERMEASE"/>
    <property type="match status" value="1"/>
</dbReference>
<feature type="region of interest" description="Disordered" evidence="5">
    <location>
        <begin position="1"/>
        <end position="29"/>
    </location>
</feature>
<gene>
    <name evidence="7" type="ORF">V5O48_008937</name>
</gene>
<organism evidence="7 8">
    <name type="scientific">Marasmius crinis-equi</name>
    <dbReference type="NCBI Taxonomy" id="585013"/>
    <lineage>
        <taxon>Eukaryota</taxon>
        <taxon>Fungi</taxon>
        <taxon>Dikarya</taxon>
        <taxon>Basidiomycota</taxon>
        <taxon>Agaricomycotina</taxon>
        <taxon>Agaricomycetes</taxon>
        <taxon>Agaricomycetidae</taxon>
        <taxon>Agaricales</taxon>
        <taxon>Marasmiineae</taxon>
        <taxon>Marasmiaceae</taxon>
        <taxon>Marasmius</taxon>
    </lineage>
</organism>
<feature type="transmembrane region" description="Helical" evidence="6">
    <location>
        <begin position="273"/>
        <end position="295"/>
    </location>
</feature>
<feature type="transmembrane region" description="Helical" evidence="6">
    <location>
        <begin position="38"/>
        <end position="58"/>
    </location>
</feature>
<evidence type="ECO:0000256" key="1">
    <source>
        <dbReference type="ARBA" id="ARBA00004141"/>
    </source>
</evidence>
<keyword evidence="8" id="KW-1185">Reference proteome</keyword>
<dbReference type="PIRSF" id="PIRSF006060">
    <property type="entry name" value="AA_transporter"/>
    <property type="match status" value="1"/>
</dbReference>
<feature type="transmembrane region" description="Helical" evidence="6">
    <location>
        <begin position="160"/>
        <end position="180"/>
    </location>
</feature>
<evidence type="ECO:0000313" key="7">
    <source>
        <dbReference type="EMBL" id="KAL0573026.1"/>
    </source>
</evidence>
<dbReference type="PANTHER" id="PTHR11785">
    <property type="entry name" value="AMINO ACID TRANSPORTER"/>
    <property type="match status" value="1"/>
</dbReference>
<dbReference type="EMBL" id="JBAHYK010000554">
    <property type="protein sequence ID" value="KAL0573026.1"/>
    <property type="molecule type" value="Genomic_DNA"/>
</dbReference>
<feature type="transmembrane region" description="Helical" evidence="6">
    <location>
        <begin position="70"/>
        <end position="95"/>
    </location>
</feature>
<feature type="transmembrane region" description="Helical" evidence="6">
    <location>
        <begin position="435"/>
        <end position="458"/>
    </location>
</feature>
<accession>A0ABR3FCI5</accession>
<evidence type="ECO:0000256" key="3">
    <source>
        <dbReference type="ARBA" id="ARBA00022989"/>
    </source>
</evidence>
<feature type="transmembrane region" description="Helical" evidence="6">
    <location>
        <begin position="369"/>
        <end position="389"/>
    </location>
</feature>
<evidence type="ECO:0000256" key="6">
    <source>
        <dbReference type="SAM" id="Phobius"/>
    </source>
</evidence>
<keyword evidence="3 6" id="KW-1133">Transmembrane helix</keyword>
<dbReference type="InterPro" id="IPR002293">
    <property type="entry name" value="AA/rel_permease1"/>
</dbReference>
<dbReference type="Gene3D" id="1.20.1740.10">
    <property type="entry name" value="Amino acid/polyamine transporter I"/>
    <property type="match status" value="1"/>
</dbReference>
<evidence type="ECO:0000256" key="5">
    <source>
        <dbReference type="SAM" id="MobiDB-lite"/>
    </source>
</evidence>
<dbReference type="Proteomes" id="UP001465976">
    <property type="component" value="Unassembled WGS sequence"/>
</dbReference>
<feature type="transmembrane region" description="Helical" evidence="6">
    <location>
        <begin position="242"/>
        <end position="261"/>
    </location>
</feature>
<name>A0ABR3FCI5_9AGAR</name>
<evidence type="ECO:0008006" key="9">
    <source>
        <dbReference type="Google" id="ProtNLM"/>
    </source>
</evidence>
<evidence type="ECO:0000256" key="2">
    <source>
        <dbReference type="ARBA" id="ARBA00022692"/>
    </source>
</evidence>
<dbReference type="Pfam" id="PF13520">
    <property type="entry name" value="AA_permease_2"/>
    <property type="match status" value="1"/>
</dbReference>
<dbReference type="InterPro" id="IPR050598">
    <property type="entry name" value="AminoAcid_Transporter"/>
</dbReference>
<keyword evidence="4 6" id="KW-0472">Membrane</keyword>
<proteinExistence type="predicted"/>
<feature type="transmembrane region" description="Helical" evidence="6">
    <location>
        <begin position="116"/>
        <end position="140"/>
    </location>
</feature>
<feature type="transmembrane region" description="Helical" evidence="6">
    <location>
        <begin position="324"/>
        <end position="348"/>
    </location>
</feature>
<feature type="transmembrane region" description="Helical" evidence="6">
    <location>
        <begin position="192"/>
        <end position="213"/>
    </location>
</feature>
<keyword evidence="2 6" id="KW-0812">Transmembrane</keyword>
<sequence>MHSERDPLLGTQRVQASNSLEDDGGEGFDNVPKEKRQLGFLSAVSLIINRIIGTGIYATPSVILKTSGSVGVSLIMWILGASIAAAGTAVFMELGTGLPRNGGEKNYLEFIYRRPAFLTTCVYSVYGIIMGTAAANSLVFGEYALHAFNIEPTSFNTRSVAFLSLTFILLVHGIWIPLGVRLQNALGLFKFIILSAIAISGLLSLAGFPGLAVRKEYDQPNNFRWDNFWEGGRKDANSFVSGLYNVIWSFTGYSGANYALSEIRNPVKTIKRAAPLAVFSATVVYMLINVGYFAVVSKADILGSKRIVAALFFRNLFGETTERALSAFIALSTLGNLLVSQFTMGRVVQELGREGLLPLSAFFASNKPFNAPLAGLFTLFIVSCAQITLPPPGDAYLFTLTLQSYSGALINLGVSLGLLLLYTPAYRSWNWDPPFRAHSAVVVVFFISNVFLVAVPFIPPASDSRTYETLPYWSHLVAAFGLSLVGLAYWYCKVVWIPRRRGYKLRREWVPQDDGVSRYVFRKEALE</sequence>